<evidence type="ECO:0000256" key="1">
    <source>
        <dbReference type="ARBA" id="ARBA00001561"/>
    </source>
</evidence>
<dbReference type="SMART" id="SM00646">
    <property type="entry name" value="Ami_3"/>
    <property type="match status" value="1"/>
</dbReference>
<dbReference type="EC" id="3.5.1.28" evidence="2"/>
<evidence type="ECO:0000256" key="3">
    <source>
        <dbReference type="ARBA" id="ARBA00022801"/>
    </source>
</evidence>
<keyword evidence="5" id="KW-0732">Signal</keyword>
<evidence type="ECO:0000313" key="7">
    <source>
        <dbReference type="EMBL" id="KAA5608982.1"/>
    </source>
</evidence>
<name>A0A5M6ILD9_9PROT</name>
<evidence type="ECO:0000256" key="5">
    <source>
        <dbReference type="SAM" id="SignalP"/>
    </source>
</evidence>
<dbReference type="SUPFAM" id="SSF53187">
    <property type="entry name" value="Zn-dependent exopeptidases"/>
    <property type="match status" value="1"/>
</dbReference>
<dbReference type="InterPro" id="IPR006311">
    <property type="entry name" value="TAT_signal"/>
</dbReference>
<feature type="compositionally biased region" description="Basic residues" evidence="4">
    <location>
        <begin position="29"/>
        <end position="39"/>
    </location>
</feature>
<proteinExistence type="predicted"/>
<dbReference type="PANTHER" id="PTHR30404:SF0">
    <property type="entry name" value="N-ACETYLMURAMOYL-L-ALANINE AMIDASE AMIC"/>
    <property type="match status" value="1"/>
</dbReference>
<sequence>MRFGRRTFLGGCALAALGLPALGAQAAAPRRRPASRKPRQPTPPSRQRPLVMLDPGHGGKDPGAIGVAGTHEKQVVLAAAQDLKRRLEAGGRYRVRLTRARDDFVPLSDRVAMAERHGAALFVSLHADALDRPDVRGASVYVFAARASDSQSARLAARENAADRFIAREFRAYRPEVRDILSALVLRETFAGAAAVQHCLVRQLRRQVFLLRNPTRRAGFAVLRSATIPSALVEMGFMSNRQDERLLRLPGHRRKLATALAAAIDEWFQQQPGRRIVTG</sequence>
<dbReference type="GO" id="GO:0030288">
    <property type="term" value="C:outer membrane-bounded periplasmic space"/>
    <property type="evidence" value="ECO:0007669"/>
    <property type="project" value="TreeGrafter"/>
</dbReference>
<dbReference type="CDD" id="cd02696">
    <property type="entry name" value="MurNAc-LAA"/>
    <property type="match status" value="1"/>
</dbReference>
<feature type="chain" id="PRO_5024369279" description="N-acetylmuramoyl-L-alanine amidase" evidence="5">
    <location>
        <begin position="27"/>
        <end position="279"/>
    </location>
</feature>
<dbReference type="EMBL" id="VWPK01000063">
    <property type="protein sequence ID" value="KAA5608982.1"/>
    <property type="molecule type" value="Genomic_DNA"/>
</dbReference>
<protein>
    <recommendedName>
        <fullName evidence="2">N-acetylmuramoyl-L-alanine amidase</fullName>
        <ecNumber evidence="2">3.5.1.28</ecNumber>
    </recommendedName>
</protein>
<accession>A0A5M6ILD9</accession>
<keyword evidence="8" id="KW-1185">Reference proteome</keyword>
<feature type="domain" description="MurNAc-LAA" evidence="6">
    <location>
        <begin position="111"/>
        <end position="265"/>
    </location>
</feature>
<dbReference type="Gene3D" id="3.40.630.40">
    <property type="entry name" value="Zn-dependent exopeptidases"/>
    <property type="match status" value="1"/>
</dbReference>
<dbReference type="PANTHER" id="PTHR30404">
    <property type="entry name" value="N-ACETYLMURAMOYL-L-ALANINE AMIDASE"/>
    <property type="match status" value="1"/>
</dbReference>
<dbReference type="AlphaFoldDB" id="A0A5M6ILD9"/>
<comment type="caution">
    <text evidence="7">The sequence shown here is derived from an EMBL/GenBank/DDBJ whole genome shotgun (WGS) entry which is preliminary data.</text>
</comment>
<dbReference type="PROSITE" id="PS51318">
    <property type="entry name" value="TAT"/>
    <property type="match status" value="1"/>
</dbReference>
<dbReference type="RefSeq" id="WP_150044589.1">
    <property type="nucleotide sequence ID" value="NZ_OW485601.1"/>
</dbReference>
<gene>
    <name evidence="7" type="ORF">F1189_26605</name>
</gene>
<dbReference type="Pfam" id="PF01520">
    <property type="entry name" value="Amidase_3"/>
    <property type="match status" value="1"/>
</dbReference>
<dbReference type="InterPro" id="IPR050695">
    <property type="entry name" value="N-acetylmuramoyl_amidase_3"/>
</dbReference>
<dbReference type="OrthoDB" id="9806267at2"/>
<comment type="catalytic activity">
    <reaction evidence="1">
        <text>Hydrolyzes the link between N-acetylmuramoyl residues and L-amino acid residues in certain cell-wall glycopeptides.</text>
        <dbReference type="EC" id="3.5.1.28"/>
    </reaction>
</comment>
<dbReference type="GO" id="GO:0008745">
    <property type="term" value="F:N-acetylmuramoyl-L-alanine amidase activity"/>
    <property type="evidence" value="ECO:0007669"/>
    <property type="project" value="UniProtKB-EC"/>
</dbReference>
<organism evidence="7 8">
    <name type="scientific">Rhodovastum atsumiense</name>
    <dbReference type="NCBI Taxonomy" id="504468"/>
    <lineage>
        <taxon>Bacteria</taxon>
        <taxon>Pseudomonadati</taxon>
        <taxon>Pseudomonadota</taxon>
        <taxon>Alphaproteobacteria</taxon>
        <taxon>Acetobacterales</taxon>
        <taxon>Acetobacteraceae</taxon>
        <taxon>Rhodovastum</taxon>
    </lineage>
</organism>
<feature type="region of interest" description="Disordered" evidence="4">
    <location>
        <begin position="26"/>
        <end position="61"/>
    </location>
</feature>
<dbReference type="Proteomes" id="UP000325255">
    <property type="component" value="Unassembled WGS sequence"/>
</dbReference>
<evidence type="ECO:0000259" key="6">
    <source>
        <dbReference type="SMART" id="SM00646"/>
    </source>
</evidence>
<evidence type="ECO:0000256" key="4">
    <source>
        <dbReference type="SAM" id="MobiDB-lite"/>
    </source>
</evidence>
<evidence type="ECO:0000313" key="8">
    <source>
        <dbReference type="Proteomes" id="UP000325255"/>
    </source>
</evidence>
<dbReference type="InterPro" id="IPR002508">
    <property type="entry name" value="MurNAc-LAA_cat"/>
</dbReference>
<dbReference type="GO" id="GO:0009253">
    <property type="term" value="P:peptidoglycan catabolic process"/>
    <property type="evidence" value="ECO:0007669"/>
    <property type="project" value="InterPro"/>
</dbReference>
<reference evidence="7 8" key="1">
    <citation type="submission" date="2019-09" db="EMBL/GenBank/DDBJ databases">
        <title>Genome sequence of Rhodovastum atsumiense, a diverse member of the Acetobacteraceae family of non-sulfur purple photosynthetic bacteria.</title>
        <authorList>
            <person name="Meyer T."/>
            <person name="Kyndt J."/>
        </authorList>
    </citation>
    <scope>NUCLEOTIDE SEQUENCE [LARGE SCALE GENOMIC DNA]</scope>
    <source>
        <strain evidence="7 8">DSM 21279</strain>
    </source>
</reference>
<evidence type="ECO:0000256" key="2">
    <source>
        <dbReference type="ARBA" id="ARBA00011901"/>
    </source>
</evidence>
<keyword evidence="3" id="KW-0378">Hydrolase</keyword>
<feature type="signal peptide" evidence="5">
    <location>
        <begin position="1"/>
        <end position="26"/>
    </location>
</feature>